<evidence type="ECO:0000313" key="3">
    <source>
        <dbReference type="Proteomes" id="UP001066276"/>
    </source>
</evidence>
<feature type="compositionally biased region" description="Basic and acidic residues" evidence="1">
    <location>
        <begin position="49"/>
        <end position="68"/>
    </location>
</feature>
<comment type="caution">
    <text evidence="2">The sequence shown here is derived from an EMBL/GenBank/DDBJ whole genome shotgun (WGS) entry which is preliminary data.</text>
</comment>
<dbReference type="EMBL" id="JANPWB010000008">
    <property type="protein sequence ID" value="KAJ1164338.1"/>
    <property type="molecule type" value="Genomic_DNA"/>
</dbReference>
<feature type="region of interest" description="Disordered" evidence="1">
    <location>
        <begin position="29"/>
        <end position="92"/>
    </location>
</feature>
<dbReference type="Proteomes" id="UP001066276">
    <property type="component" value="Chromosome 4_2"/>
</dbReference>
<proteinExistence type="predicted"/>
<sequence>MESPVTGLRLAETVAGAATDGFAEKCTGCTSARKDPSTSEHFQGQEVGKWPEDAERQQQEERDYVRQEEDTEVEDEGRKRSGREQREEHRRK</sequence>
<name>A0AAV7SJS7_PLEWA</name>
<dbReference type="AlphaFoldDB" id="A0AAV7SJS7"/>
<gene>
    <name evidence="2" type="ORF">NDU88_004778</name>
</gene>
<accession>A0AAV7SJS7</accession>
<evidence type="ECO:0000256" key="1">
    <source>
        <dbReference type="SAM" id="MobiDB-lite"/>
    </source>
</evidence>
<protein>
    <submittedName>
        <fullName evidence="2">Uncharacterized protein</fullName>
    </submittedName>
</protein>
<keyword evidence="3" id="KW-1185">Reference proteome</keyword>
<organism evidence="2 3">
    <name type="scientific">Pleurodeles waltl</name>
    <name type="common">Iberian ribbed newt</name>
    <dbReference type="NCBI Taxonomy" id="8319"/>
    <lineage>
        <taxon>Eukaryota</taxon>
        <taxon>Metazoa</taxon>
        <taxon>Chordata</taxon>
        <taxon>Craniata</taxon>
        <taxon>Vertebrata</taxon>
        <taxon>Euteleostomi</taxon>
        <taxon>Amphibia</taxon>
        <taxon>Batrachia</taxon>
        <taxon>Caudata</taxon>
        <taxon>Salamandroidea</taxon>
        <taxon>Salamandridae</taxon>
        <taxon>Pleurodelinae</taxon>
        <taxon>Pleurodeles</taxon>
    </lineage>
</organism>
<evidence type="ECO:0000313" key="2">
    <source>
        <dbReference type="EMBL" id="KAJ1164338.1"/>
    </source>
</evidence>
<reference evidence="2" key="1">
    <citation type="journal article" date="2022" name="bioRxiv">
        <title>Sequencing and chromosome-scale assembly of the giantPleurodeles waltlgenome.</title>
        <authorList>
            <person name="Brown T."/>
            <person name="Elewa A."/>
            <person name="Iarovenko S."/>
            <person name="Subramanian E."/>
            <person name="Araus A.J."/>
            <person name="Petzold A."/>
            <person name="Susuki M."/>
            <person name="Suzuki K.-i.T."/>
            <person name="Hayashi T."/>
            <person name="Toyoda A."/>
            <person name="Oliveira C."/>
            <person name="Osipova E."/>
            <person name="Leigh N.D."/>
            <person name="Simon A."/>
            <person name="Yun M.H."/>
        </authorList>
    </citation>
    <scope>NUCLEOTIDE SEQUENCE</scope>
    <source>
        <strain evidence="2">20211129_DDA</strain>
        <tissue evidence="2">Liver</tissue>
    </source>
</reference>
<feature type="compositionally biased region" description="Basic and acidic residues" evidence="1">
    <location>
        <begin position="76"/>
        <end position="92"/>
    </location>
</feature>